<dbReference type="Proteomes" id="UP000664521">
    <property type="component" value="Unassembled WGS sequence"/>
</dbReference>
<evidence type="ECO:0000256" key="2">
    <source>
        <dbReference type="SAM" id="MobiDB-lite"/>
    </source>
</evidence>
<keyword evidence="4" id="KW-1185">Reference proteome</keyword>
<dbReference type="PANTHER" id="PTHR40618">
    <property type="entry name" value="B-ZIP TRANSCRIPTION FACTOR (EUROFUNG)-RELATED"/>
    <property type="match status" value="1"/>
</dbReference>
<dbReference type="GO" id="GO:0003700">
    <property type="term" value="F:DNA-binding transcription factor activity"/>
    <property type="evidence" value="ECO:0007669"/>
    <property type="project" value="InterPro"/>
</dbReference>
<dbReference type="Gene3D" id="1.20.5.170">
    <property type="match status" value="1"/>
</dbReference>
<evidence type="ECO:0000313" key="4">
    <source>
        <dbReference type="Proteomes" id="UP000664521"/>
    </source>
</evidence>
<dbReference type="EMBL" id="CAJPDS010000085">
    <property type="protein sequence ID" value="CAF9935755.1"/>
    <property type="molecule type" value="Genomic_DNA"/>
</dbReference>
<accession>A0A8H3IVU3</accession>
<feature type="coiled-coil region" evidence="1">
    <location>
        <begin position="40"/>
        <end position="74"/>
    </location>
</feature>
<dbReference type="SUPFAM" id="SSF57959">
    <property type="entry name" value="Leucine zipper domain"/>
    <property type="match status" value="1"/>
</dbReference>
<protein>
    <recommendedName>
        <fullName evidence="5">BZIP domain-containing protein</fullName>
    </recommendedName>
</protein>
<sequence length="541" mass="60784">MRMDSGAVTRQRGRPRLEARDQTAGDRRRTQIRLAQRAYRQRKESNITELNDQVANLERTIGEMNQTISSFEESALASGMEEMSPILAQDLRAIVARFNDIAQVTNLTSMPAKSNPGTDLSARVYDMEDSVQDKEAAQNIAARDRIDMFTSRSEQTHESKSATQIWGYEVGEEDVAAEHSEQQIIQPATKDYGNFDVSADFDWLAENATQLHHAQVTEEDPQLQSIESHIGKSIAPPSTYSFQESTFARRLARAAYERAYRMLTNPNSRREDIDAMCKFSFCFTSMQNITNWVSSIHKKGKNEALELWQAPQLHLGGAGLHYPRQIEDYVPAWWANKAPMGPRRSTQAETPVPDWMTVDQIIEMTGCQGEWFDPHDVEHYLRAKGLQLDGLSTWLELDVNEVPALEPHHLNASASPADSYPDIDPSSPVNIEPHYLGEPAVHALERPYQSTSLPDAPYMDPNPAFIESLVNSKPAVSNLPDDPGRMFGDALATLNTSRRKVFDVERFIDLTVNQAVCLGRTPGWRRSMIDSALSGSIQEAF</sequence>
<evidence type="ECO:0000256" key="1">
    <source>
        <dbReference type="SAM" id="Coils"/>
    </source>
</evidence>
<reference evidence="3" key="1">
    <citation type="submission" date="2021-03" db="EMBL/GenBank/DDBJ databases">
        <authorList>
            <person name="Tagirdzhanova G."/>
        </authorList>
    </citation>
    <scope>NUCLEOTIDE SEQUENCE</scope>
</reference>
<feature type="region of interest" description="Disordered" evidence="2">
    <location>
        <begin position="1"/>
        <end position="28"/>
    </location>
</feature>
<feature type="compositionally biased region" description="Basic and acidic residues" evidence="2">
    <location>
        <begin position="15"/>
        <end position="28"/>
    </location>
</feature>
<dbReference type="PANTHER" id="PTHR40618:SF1">
    <property type="entry name" value="B-ZIP TRANSCRIPTION FACTOR (EUROFUNG)"/>
    <property type="match status" value="1"/>
</dbReference>
<dbReference type="InterPro" id="IPR046347">
    <property type="entry name" value="bZIP_sf"/>
</dbReference>
<dbReference type="CDD" id="cd14688">
    <property type="entry name" value="bZIP_YAP"/>
    <property type="match status" value="1"/>
</dbReference>
<evidence type="ECO:0000313" key="3">
    <source>
        <dbReference type="EMBL" id="CAF9935755.1"/>
    </source>
</evidence>
<keyword evidence="1" id="KW-0175">Coiled coil</keyword>
<gene>
    <name evidence="3" type="ORF">HETSPECPRED_009894</name>
</gene>
<dbReference type="OrthoDB" id="3555317at2759"/>
<dbReference type="AlphaFoldDB" id="A0A8H3IVU3"/>
<proteinExistence type="predicted"/>
<comment type="caution">
    <text evidence="3">The sequence shown here is derived from an EMBL/GenBank/DDBJ whole genome shotgun (WGS) entry which is preliminary data.</text>
</comment>
<name>A0A8H3IVU3_9LECA</name>
<evidence type="ECO:0008006" key="5">
    <source>
        <dbReference type="Google" id="ProtNLM"/>
    </source>
</evidence>
<organism evidence="3 4">
    <name type="scientific">Heterodermia speciosa</name>
    <dbReference type="NCBI Taxonomy" id="116794"/>
    <lineage>
        <taxon>Eukaryota</taxon>
        <taxon>Fungi</taxon>
        <taxon>Dikarya</taxon>
        <taxon>Ascomycota</taxon>
        <taxon>Pezizomycotina</taxon>
        <taxon>Lecanoromycetes</taxon>
        <taxon>OSLEUM clade</taxon>
        <taxon>Lecanoromycetidae</taxon>
        <taxon>Caliciales</taxon>
        <taxon>Physciaceae</taxon>
        <taxon>Heterodermia</taxon>
    </lineage>
</organism>